<keyword evidence="4" id="KW-0812">Transmembrane</keyword>
<dbReference type="GO" id="GO:0005741">
    <property type="term" value="C:mitochondrial outer membrane"/>
    <property type="evidence" value="ECO:0007669"/>
    <property type="project" value="UniProtKB-SubCell"/>
</dbReference>
<dbReference type="PANTHER" id="PTHR12815">
    <property type="entry name" value="SORTING AND ASSEMBLY MACHINERY SAMM50 PROTEIN FAMILY MEMBER"/>
    <property type="match status" value="1"/>
</dbReference>
<reference evidence="7" key="1">
    <citation type="submission" date="2021-02" db="EMBL/GenBank/DDBJ databases">
        <title>Psilocybe cubensis genome.</title>
        <authorList>
            <person name="Mckernan K.J."/>
            <person name="Crawford S."/>
            <person name="Trippe A."/>
            <person name="Kane L.T."/>
            <person name="Mclaughlin S."/>
        </authorList>
    </citation>
    <scope>NUCLEOTIDE SEQUENCE [LARGE SCALE GENOMIC DNA]</scope>
    <source>
        <strain evidence="7">MGC-MH-2018</strain>
    </source>
</reference>
<proteinExistence type="inferred from homology"/>
<evidence type="ECO:0000256" key="3">
    <source>
        <dbReference type="ARBA" id="ARBA00022452"/>
    </source>
</evidence>
<sequence length="501" mass="53805">MLHNSSSPRDKEPTELDTLRKWQEERRARRLRGEYESAVLHLSQVINDNIHTPMNISAVRIEGAKNTRSSFLASIVAPAVQRSGDDTEDVPHTLEHVLHTTRHLAAALKKTDIFTSVEVYLDRPRDTTAASGDVDLVFKTRERGRWYLSSSTELGNSEGSASAHARIRNVFGGAETFEAAASLGTQTRRSFRGTLTTPLSASMTAFAELSAYVQDRDLSSYASCTEALRGARAVVRTGTPRTGAHEVAYDAVIRHITALTPTASFSTRQSAGTSLKSALSHTLLYDTRSDPLGLASTSGLYLKLTHELAGGAVLGGDAHHYKVEGEAQVSRRIGDSGVSVSLSAKSGIIYSLAPNGRTLFSDRFQLGGPTSVRSFRANGMGPRDGADSTGGEIFYSLGASLISDIPTKPNWPVKAHLWLNAGRLDNLNRDGSTNSNAGTEGERAPVIPPTFLSTPSISMGLGLIYRFDPVRVEVNFGLPLALSKGEAARRGLGVGVGLEFL</sequence>
<dbReference type="InterPro" id="IPR039910">
    <property type="entry name" value="D15-like"/>
</dbReference>
<evidence type="ECO:0000256" key="4">
    <source>
        <dbReference type="ARBA" id="ARBA00022692"/>
    </source>
</evidence>
<keyword evidence="3" id="KW-1134">Transmembrane beta strand</keyword>
<dbReference type="OrthoDB" id="1724197at2759"/>
<comment type="caution">
    <text evidence="7">The sequence shown here is derived from an EMBL/GenBank/DDBJ whole genome shotgun (WGS) entry which is preliminary data.</text>
</comment>
<comment type="similarity">
    <text evidence="2">Belongs to the SAM50/omp85 family.</text>
</comment>
<keyword evidence="5" id="KW-0472">Membrane</keyword>
<comment type="subcellular location">
    <subcellularLocation>
        <location evidence="1">Mitochondrion outer membrane</location>
        <topology evidence="1">Multi-pass membrane protein</topology>
    </subcellularLocation>
</comment>
<name>A0A8H7XPS2_PSICU</name>
<evidence type="ECO:0000313" key="7">
    <source>
        <dbReference type="EMBL" id="KAG5164547.1"/>
    </source>
</evidence>
<dbReference type="GO" id="GO:0045040">
    <property type="term" value="P:protein insertion into mitochondrial outer membrane"/>
    <property type="evidence" value="ECO:0007669"/>
    <property type="project" value="TreeGrafter"/>
</dbReference>
<evidence type="ECO:0000256" key="5">
    <source>
        <dbReference type="ARBA" id="ARBA00023136"/>
    </source>
</evidence>
<protein>
    <recommendedName>
        <fullName evidence="6">Bacterial surface antigen (D15) domain-containing protein</fullName>
    </recommendedName>
</protein>
<dbReference type="EMBL" id="JAFIQS010000011">
    <property type="protein sequence ID" value="KAG5164547.1"/>
    <property type="molecule type" value="Genomic_DNA"/>
</dbReference>
<organism evidence="7">
    <name type="scientific">Psilocybe cubensis</name>
    <name type="common">Psychedelic mushroom</name>
    <name type="synonym">Stropharia cubensis</name>
    <dbReference type="NCBI Taxonomy" id="181762"/>
    <lineage>
        <taxon>Eukaryota</taxon>
        <taxon>Fungi</taxon>
        <taxon>Dikarya</taxon>
        <taxon>Basidiomycota</taxon>
        <taxon>Agaricomycotina</taxon>
        <taxon>Agaricomycetes</taxon>
        <taxon>Agaricomycetidae</taxon>
        <taxon>Agaricales</taxon>
        <taxon>Agaricineae</taxon>
        <taxon>Strophariaceae</taxon>
        <taxon>Psilocybe</taxon>
    </lineage>
</organism>
<evidence type="ECO:0000259" key="6">
    <source>
        <dbReference type="Pfam" id="PF01103"/>
    </source>
</evidence>
<evidence type="ECO:0000256" key="2">
    <source>
        <dbReference type="ARBA" id="ARBA00010913"/>
    </source>
</evidence>
<accession>A0A8H7XPS2</accession>
<feature type="domain" description="Bacterial surface antigen (D15)" evidence="6">
    <location>
        <begin position="169"/>
        <end position="500"/>
    </location>
</feature>
<dbReference type="AlphaFoldDB" id="A0A8H7XPS2"/>
<dbReference type="PANTHER" id="PTHR12815:SF18">
    <property type="entry name" value="SORTING AND ASSEMBLY MACHINERY COMPONENT 50 HOMOLOG"/>
    <property type="match status" value="1"/>
</dbReference>
<dbReference type="Gene3D" id="2.40.160.50">
    <property type="entry name" value="membrane protein fhac: a member of the omp85/tpsb transporter family"/>
    <property type="match status" value="1"/>
</dbReference>
<dbReference type="Pfam" id="PF01103">
    <property type="entry name" value="Omp85"/>
    <property type="match status" value="1"/>
</dbReference>
<gene>
    <name evidence="7" type="ORF">JR316_010183</name>
</gene>
<dbReference type="InterPro" id="IPR000184">
    <property type="entry name" value="Bac_surfAg_D15"/>
</dbReference>
<evidence type="ECO:0000256" key="1">
    <source>
        <dbReference type="ARBA" id="ARBA00004374"/>
    </source>
</evidence>